<dbReference type="InterPro" id="IPR025455">
    <property type="entry name" value="DUF4276"/>
</dbReference>
<dbReference type="Proteomes" id="UP000241912">
    <property type="component" value="Unassembled WGS sequence"/>
</dbReference>
<evidence type="ECO:0000313" key="2">
    <source>
        <dbReference type="Proteomes" id="UP000241912"/>
    </source>
</evidence>
<proteinExistence type="predicted"/>
<accession>A0A2P7NW54</accession>
<name>A0A2P7NW54_9PROT</name>
<dbReference type="OrthoDB" id="9801478at2"/>
<comment type="caution">
    <text evidence="1">The sequence shown here is derived from an EMBL/GenBank/DDBJ whole genome shotgun (WGS) entry which is preliminary data.</text>
</comment>
<reference evidence="1 2" key="1">
    <citation type="submission" date="2018-03" db="EMBL/GenBank/DDBJ databases">
        <title>Draft genome of Nitrosomonas supralitoralis APG5.</title>
        <authorList>
            <person name="Urakawa H."/>
            <person name="Lopez J.V."/>
        </authorList>
    </citation>
    <scope>NUCLEOTIDE SEQUENCE [LARGE SCALE GENOMIC DNA]</scope>
    <source>
        <strain evidence="1 2">APG5</strain>
    </source>
</reference>
<protein>
    <recommendedName>
        <fullName evidence="3">DUF4276 family protein</fullName>
    </recommendedName>
</protein>
<sequence length="242" mass="27664">MNWVVALELSESMSRLLIHVEGETEETFVNEILAPHLYKYGYTKVSARLVGNARQRDRRGGVRAWSSVRKDILRHLKEDTECLSSTMMDFYALPQTGEKAWPRRAEAAQLAFPEKAISVERALLADICNEMGNGFERNRFLPYVMMYEFEGLLFSDTDKLGSGIGKPELSSKFQAIRDQFTTPEEINDSPQTAPSKRIISLVPNYEKPLMGTLAILEIGLDAVRQECPLFRKWLERLERRSA</sequence>
<evidence type="ECO:0000313" key="1">
    <source>
        <dbReference type="EMBL" id="PSJ17701.1"/>
    </source>
</evidence>
<dbReference type="EMBL" id="PXXU01000015">
    <property type="protein sequence ID" value="PSJ17701.1"/>
    <property type="molecule type" value="Genomic_DNA"/>
</dbReference>
<organism evidence="1 2">
    <name type="scientific">Nitrosomonas supralitoralis</name>
    <dbReference type="NCBI Taxonomy" id="2116706"/>
    <lineage>
        <taxon>Bacteria</taxon>
        <taxon>Pseudomonadati</taxon>
        <taxon>Pseudomonadota</taxon>
        <taxon>Betaproteobacteria</taxon>
        <taxon>Nitrosomonadales</taxon>
        <taxon>Nitrosomonadaceae</taxon>
        <taxon>Nitrosomonas</taxon>
    </lineage>
</organism>
<keyword evidence="2" id="KW-1185">Reference proteome</keyword>
<dbReference type="RefSeq" id="WP_106706527.1">
    <property type="nucleotide sequence ID" value="NZ_PXXU01000015.1"/>
</dbReference>
<gene>
    <name evidence="1" type="ORF">C7H79_06755</name>
</gene>
<evidence type="ECO:0008006" key="3">
    <source>
        <dbReference type="Google" id="ProtNLM"/>
    </source>
</evidence>
<dbReference type="AlphaFoldDB" id="A0A2P7NW54"/>
<dbReference type="Pfam" id="PF14103">
    <property type="entry name" value="DUF4276"/>
    <property type="match status" value="1"/>
</dbReference>